<evidence type="ECO:0000313" key="2">
    <source>
        <dbReference type="Proteomes" id="UP000186040"/>
    </source>
</evidence>
<dbReference type="RefSeq" id="WP_075975591.1">
    <property type="nucleotide sequence ID" value="NZ_MKQR01000016.1"/>
</dbReference>
<evidence type="ECO:0000313" key="1">
    <source>
        <dbReference type="EMBL" id="OLR92448.1"/>
    </source>
</evidence>
<reference evidence="1 2" key="1">
    <citation type="submission" date="2016-10" db="EMBL/GenBank/DDBJ databases">
        <title>The Draft Genome Sequence of Actinokineospora bangkokensis 44EHWT reveals the biosynthetic pathway of antifungal compounds Thailandins with unusual extender unit butylmalonyl-CoA.</title>
        <authorList>
            <person name="Greule A."/>
            <person name="Intra B."/>
            <person name="Flemming S."/>
            <person name="Rommel M.G."/>
            <person name="Panbangred W."/>
            <person name="Bechthold A."/>
        </authorList>
    </citation>
    <scope>NUCLEOTIDE SEQUENCE [LARGE SCALE GENOMIC DNA]</scope>
    <source>
        <strain evidence="1 2">44EHW</strain>
    </source>
</reference>
<keyword evidence="2" id="KW-1185">Reference proteome</keyword>
<organism evidence="1 2">
    <name type="scientific">Actinokineospora bangkokensis</name>
    <dbReference type="NCBI Taxonomy" id="1193682"/>
    <lineage>
        <taxon>Bacteria</taxon>
        <taxon>Bacillati</taxon>
        <taxon>Actinomycetota</taxon>
        <taxon>Actinomycetes</taxon>
        <taxon>Pseudonocardiales</taxon>
        <taxon>Pseudonocardiaceae</taxon>
        <taxon>Actinokineospora</taxon>
    </lineage>
</organism>
<proteinExistence type="predicted"/>
<accession>A0A1Q9LK90</accession>
<dbReference type="EMBL" id="MKQR01000016">
    <property type="protein sequence ID" value="OLR92448.1"/>
    <property type="molecule type" value="Genomic_DNA"/>
</dbReference>
<comment type="caution">
    <text evidence="1">The sequence shown here is derived from an EMBL/GenBank/DDBJ whole genome shotgun (WGS) entry which is preliminary data.</text>
</comment>
<sequence>MPEVVVVQDPASAGVDPDSLRRAPGLGVEVVDWAAAVPVEPCSAGDITSARELDLLAAWWARAAEIDRSIPLPDGDTLIRPGRLVERALPYLVGRHFESDTALFTALRRTTGYLSDPARRAAARGAVADALPGARAVVASGFGSVVAYEALCAAAHKVGAFVTVNSPLGARDHVFPRLDPRPDVVGVWPGPADLVWTNIAEPGDVAALSPDLRPYFGDSVRTHVLGASDRARGTLARLVADAVGAAFA</sequence>
<name>A0A1Q9LK90_9PSEU</name>
<protein>
    <submittedName>
        <fullName evidence="1">Uncharacterized protein</fullName>
    </submittedName>
</protein>
<dbReference type="AlphaFoldDB" id="A0A1Q9LK90"/>
<gene>
    <name evidence="1" type="ORF">BJP25_20425</name>
</gene>
<dbReference type="Proteomes" id="UP000186040">
    <property type="component" value="Unassembled WGS sequence"/>
</dbReference>
<dbReference type="STRING" id="1193682.BJP25_20425"/>
<dbReference type="OrthoDB" id="3483116at2"/>